<reference evidence="1" key="1">
    <citation type="submission" date="2015-01" db="EMBL/GenBank/DDBJ databases">
        <authorList>
            <person name="Durling Mikael"/>
        </authorList>
    </citation>
    <scope>NUCLEOTIDE SEQUENCE</scope>
</reference>
<name>A0A0B7K6I8_BIOOC</name>
<dbReference type="AlphaFoldDB" id="A0A0B7K6I8"/>
<sequence length="158" mass="16819">MGEWADSLRADFDGVSRSISPFGPDFTAGSLLGEITSASHSDATIPSPLNNDIDYILTATWRWGKLQGGCSGTTAGSCSSVASQSWHQANCTMRAGKYGLYHYHHESGWVAQWRYHAIGVLNGAGDGVLRGPEEGAGYSGQTTGSKLSPFWAFPESTL</sequence>
<accession>A0A0B7K6I8</accession>
<organism evidence="1">
    <name type="scientific">Bionectria ochroleuca</name>
    <name type="common">Gliocladium roseum</name>
    <dbReference type="NCBI Taxonomy" id="29856"/>
    <lineage>
        <taxon>Eukaryota</taxon>
        <taxon>Fungi</taxon>
        <taxon>Dikarya</taxon>
        <taxon>Ascomycota</taxon>
        <taxon>Pezizomycotina</taxon>
        <taxon>Sordariomycetes</taxon>
        <taxon>Hypocreomycetidae</taxon>
        <taxon>Hypocreales</taxon>
        <taxon>Bionectriaceae</taxon>
        <taxon>Clonostachys</taxon>
    </lineage>
</organism>
<dbReference type="EMBL" id="CDPU01000022">
    <property type="protein sequence ID" value="CEO51192.1"/>
    <property type="molecule type" value="Genomic_DNA"/>
</dbReference>
<protein>
    <submittedName>
        <fullName evidence="1">Uncharacterized protein</fullName>
    </submittedName>
</protein>
<gene>
    <name evidence="1" type="ORF">BN869_000007250_1</name>
</gene>
<proteinExistence type="predicted"/>
<evidence type="ECO:0000313" key="1">
    <source>
        <dbReference type="EMBL" id="CEO51192.1"/>
    </source>
</evidence>